<evidence type="ECO:0000256" key="3">
    <source>
        <dbReference type="ARBA" id="ARBA00022692"/>
    </source>
</evidence>
<feature type="region of interest" description="Disordered" evidence="6">
    <location>
        <begin position="208"/>
        <end position="232"/>
    </location>
</feature>
<dbReference type="InterPro" id="IPR042217">
    <property type="entry name" value="T4SS_VirB10/TrbI"/>
</dbReference>
<comment type="subcellular location">
    <subcellularLocation>
        <location evidence="1">Membrane</location>
        <topology evidence="1">Single-pass membrane protein</topology>
    </subcellularLocation>
</comment>
<comment type="similarity">
    <text evidence="2">Belongs to the TrbI/VirB10 family.</text>
</comment>
<keyword evidence="4 7" id="KW-1133">Transmembrane helix</keyword>
<dbReference type="AlphaFoldDB" id="A0A2T6B8W2"/>
<keyword evidence="9" id="KW-1185">Reference proteome</keyword>
<dbReference type="Proteomes" id="UP000244224">
    <property type="component" value="Unassembled WGS sequence"/>
</dbReference>
<evidence type="ECO:0000313" key="9">
    <source>
        <dbReference type="Proteomes" id="UP000244224"/>
    </source>
</evidence>
<keyword evidence="3 7" id="KW-0812">Transmembrane</keyword>
<evidence type="ECO:0000256" key="2">
    <source>
        <dbReference type="ARBA" id="ARBA00010265"/>
    </source>
</evidence>
<feature type="region of interest" description="Disordered" evidence="6">
    <location>
        <begin position="1"/>
        <end position="25"/>
    </location>
</feature>
<dbReference type="InterPro" id="IPR049855">
    <property type="entry name" value="DotG/IcmE-like_C"/>
</dbReference>
<dbReference type="RefSeq" id="WP_108127915.1">
    <property type="nucleotide sequence ID" value="NZ_QBKP01000002.1"/>
</dbReference>
<comment type="caution">
    <text evidence="8">The sequence shown here is derived from an EMBL/GenBank/DDBJ whole genome shotgun (WGS) entry which is preliminary data.</text>
</comment>
<dbReference type="CDD" id="cd16431">
    <property type="entry name" value="IcmE"/>
    <property type="match status" value="1"/>
</dbReference>
<dbReference type="GO" id="GO:0016020">
    <property type="term" value="C:membrane"/>
    <property type="evidence" value="ECO:0007669"/>
    <property type="project" value="UniProtKB-SubCell"/>
</dbReference>
<reference evidence="8 9" key="1">
    <citation type="submission" date="2018-04" db="EMBL/GenBank/DDBJ databases">
        <title>Genomic Encyclopedia of Archaeal and Bacterial Type Strains, Phase II (KMG-II): from individual species to whole genera.</title>
        <authorList>
            <person name="Goeker M."/>
        </authorList>
    </citation>
    <scope>NUCLEOTIDE SEQUENCE [LARGE SCALE GENOMIC DNA]</scope>
    <source>
        <strain evidence="8 9">DSM 21823</strain>
    </source>
</reference>
<feature type="transmembrane region" description="Helical" evidence="7">
    <location>
        <begin position="34"/>
        <end position="53"/>
    </location>
</feature>
<protein>
    <submittedName>
        <fullName evidence="8">Type IV secretory pathway VirB10-like protein</fullName>
    </submittedName>
</protein>
<proteinExistence type="inferred from homology"/>
<evidence type="ECO:0000256" key="1">
    <source>
        <dbReference type="ARBA" id="ARBA00004167"/>
    </source>
</evidence>
<dbReference type="EMBL" id="QBKP01000002">
    <property type="protein sequence ID" value="PTX52496.1"/>
    <property type="molecule type" value="Genomic_DNA"/>
</dbReference>
<feature type="region of interest" description="Disordered" evidence="6">
    <location>
        <begin position="125"/>
        <end position="154"/>
    </location>
</feature>
<dbReference type="Pfam" id="PF03743">
    <property type="entry name" value="TrbI"/>
    <property type="match status" value="1"/>
</dbReference>
<evidence type="ECO:0000313" key="8">
    <source>
        <dbReference type="EMBL" id="PTX52496.1"/>
    </source>
</evidence>
<evidence type="ECO:0000256" key="4">
    <source>
        <dbReference type="ARBA" id="ARBA00022989"/>
    </source>
</evidence>
<dbReference type="InterPro" id="IPR005498">
    <property type="entry name" value="T4SS_VirB10/TraB/TrbI"/>
</dbReference>
<evidence type="ECO:0000256" key="6">
    <source>
        <dbReference type="SAM" id="MobiDB-lite"/>
    </source>
</evidence>
<keyword evidence="5 7" id="KW-0472">Membrane</keyword>
<dbReference type="OrthoDB" id="7912094at2"/>
<evidence type="ECO:0000256" key="5">
    <source>
        <dbReference type="ARBA" id="ARBA00023136"/>
    </source>
</evidence>
<gene>
    <name evidence="8" type="ORF">C8N34_102276</name>
</gene>
<sequence length="417" mass="43818">MSDTNTPDDQIDIPEAEPQSFADQRAKKGMSPGLKLGILVGGVFTILGASFFLSGSAVDPESAMRSAPNLNATPGGAVQAENPRFRELLEQANDQRADDALNRGETFIPVPEGQLEPLNRFDRADAGEAPETDPSLIAAPPSQTTEQRRIEPRVIEQRAIPAPGSTVSRPRIETTAPQNQQNPYSQAMIQQMGAITKAMTETGFMEVQDQPPPQLEETSLARGGSGDSEPAEPAAEQVIAAGAILYAETLTSSSSDLPGPVLVEVTTGPFKGSRLVGRFSTAESVDKMVVEFSSMTLPDGTSVPVAAFAVDGVSAETAVASDVNRRYISRYAPILAAAFITGYAASAAQPSQQVVSLGDGNSVVTEPSDARQNLFAGVAAASDAVGQDLVRNAPKGPEVILRSGWPIGVMFVEPVTR</sequence>
<organism evidence="8 9">
    <name type="scientific">Gemmobacter caeni</name>
    <dbReference type="NCBI Taxonomy" id="589035"/>
    <lineage>
        <taxon>Bacteria</taxon>
        <taxon>Pseudomonadati</taxon>
        <taxon>Pseudomonadota</taxon>
        <taxon>Alphaproteobacteria</taxon>
        <taxon>Rhodobacterales</taxon>
        <taxon>Paracoccaceae</taxon>
        <taxon>Gemmobacter</taxon>
    </lineage>
</organism>
<accession>A0A2T6B8W2</accession>
<dbReference type="Gene3D" id="2.40.128.260">
    <property type="entry name" value="Type IV secretion system, VirB10/TraB/TrbI"/>
    <property type="match status" value="1"/>
</dbReference>
<evidence type="ECO:0000256" key="7">
    <source>
        <dbReference type="SAM" id="Phobius"/>
    </source>
</evidence>
<name>A0A2T6B8W2_9RHOB</name>